<evidence type="ECO:0000313" key="9">
    <source>
        <dbReference type="EMBL" id="CAB9509223.1"/>
    </source>
</evidence>
<evidence type="ECO:0000256" key="5">
    <source>
        <dbReference type="ARBA" id="ARBA00023136"/>
    </source>
</evidence>
<feature type="compositionally biased region" description="Polar residues" evidence="6">
    <location>
        <begin position="14"/>
        <end position="27"/>
    </location>
</feature>
<keyword evidence="3 7" id="KW-0812">Transmembrane</keyword>
<keyword evidence="2" id="KW-1003">Cell membrane</keyword>
<dbReference type="EMBL" id="CAICTM010000379">
    <property type="protein sequence ID" value="CAB9509223.1"/>
    <property type="molecule type" value="Genomic_DNA"/>
</dbReference>
<feature type="transmembrane region" description="Helical" evidence="7">
    <location>
        <begin position="287"/>
        <end position="305"/>
    </location>
</feature>
<dbReference type="PANTHER" id="PTHR42920:SF5">
    <property type="entry name" value="EAMA DOMAIN-CONTAINING PROTEIN"/>
    <property type="match status" value="1"/>
</dbReference>
<feature type="transmembrane region" description="Helical" evidence="7">
    <location>
        <begin position="216"/>
        <end position="235"/>
    </location>
</feature>
<evidence type="ECO:0000256" key="6">
    <source>
        <dbReference type="SAM" id="MobiDB-lite"/>
    </source>
</evidence>
<keyword evidence="4 7" id="KW-1133">Transmembrane helix</keyword>
<feature type="domain" description="EamA" evidence="8">
    <location>
        <begin position="83"/>
        <end position="230"/>
    </location>
</feature>
<dbReference type="Proteomes" id="UP001153069">
    <property type="component" value="Unassembled WGS sequence"/>
</dbReference>
<evidence type="ECO:0000256" key="7">
    <source>
        <dbReference type="SAM" id="Phobius"/>
    </source>
</evidence>
<reference evidence="9" key="1">
    <citation type="submission" date="2020-06" db="EMBL/GenBank/DDBJ databases">
        <authorList>
            <consortium name="Plant Systems Biology data submission"/>
        </authorList>
    </citation>
    <scope>NUCLEOTIDE SEQUENCE</scope>
    <source>
        <strain evidence="9">D6</strain>
    </source>
</reference>
<dbReference type="OrthoDB" id="511355at2759"/>
<dbReference type="AlphaFoldDB" id="A0A9N8DUG3"/>
<comment type="caution">
    <text evidence="9">The sequence shown here is derived from an EMBL/GenBank/DDBJ whole genome shotgun (WGS) entry which is preliminary data.</text>
</comment>
<dbReference type="SUPFAM" id="SSF103481">
    <property type="entry name" value="Multidrug resistance efflux transporter EmrE"/>
    <property type="match status" value="2"/>
</dbReference>
<dbReference type="InterPro" id="IPR037185">
    <property type="entry name" value="EmrE-like"/>
</dbReference>
<accession>A0A9N8DUG3</accession>
<evidence type="ECO:0000256" key="4">
    <source>
        <dbReference type="ARBA" id="ARBA00022989"/>
    </source>
</evidence>
<keyword evidence="10" id="KW-1185">Reference proteome</keyword>
<feature type="region of interest" description="Disordered" evidence="6">
    <location>
        <begin position="1"/>
        <end position="48"/>
    </location>
</feature>
<feature type="transmembrane region" description="Helical" evidence="7">
    <location>
        <begin position="86"/>
        <end position="102"/>
    </location>
</feature>
<evidence type="ECO:0000256" key="1">
    <source>
        <dbReference type="ARBA" id="ARBA00004651"/>
    </source>
</evidence>
<dbReference type="Pfam" id="PF00892">
    <property type="entry name" value="EamA"/>
    <property type="match status" value="2"/>
</dbReference>
<proteinExistence type="predicted"/>
<feature type="transmembrane region" description="Helical" evidence="7">
    <location>
        <begin position="349"/>
        <end position="369"/>
    </location>
</feature>
<feature type="domain" description="EamA" evidence="8">
    <location>
        <begin position="250"/>
        <end position="391"/>
    </location>
</feature>
<feature type="transmembrane region" description="Helical" evidence="7">
    <location>
        <begin position="114"/>
        <end position="134"/>
    </location>
</feature>
<dbReference type="InterPro" id="IPR000620">
    <property type="entry name" value="EamA_dom"/>
</dbReference>
<sequence>MAPQPPQDEEQQPLLTSGSHDSATLKSYDTAVSTSSSSGDHGNDDDAVWEPLAASSSLELPEHEQHSSGPKTTGGGYSSMITKGHVLLLIVAILYGSLNVALRGVYAQPDPPKASALSTIRGWMAVLCFAPFLLHQRHQPQQPQQPTSTATSNSNNNNGLWKVALELAIWNFGAQALVNVGLLYIPSARAAFFTQLSVVMTPGLSALAGHKLHRNVGMACVFALIGLVLLCKQHNSDSDNDSPGSFTLGFGDILTLCGALSWSTYIYRLSAVGGHYNDVHLQALKNIMLASLYTIWCLVEFFWTGGENPWMGWSSSILAWVFLFYSALGPGCVADVLQQQGQATVTATVSNIILSLEPVFTAIFARLLLGEYTSGMEKLGGCMILLAAIVATLGQEE</sequence>
<keyword evidence="5 7" id="KW-0472">Membrane</keyword>
<dbReference type="GO" id="GO:0005886">
    <property type="term" value="C:plasma membrane"/>
    <property type="evidence" value="ECO:0007669"/>
    <property type="project" value="UniProtKB-SubCell"/>
</dbReference>
<evidence type="ECO:0000256" key="2">
    <source>
        <dbReference type="ARBA" id="ARBA00022475"/>
    </source>
</evidence>
<evidence type="ECO:0000256" key="3">
    <source>
        <dbReference type="ARBA" id="ARBA00022692"/>
    </source>
</evidence>
<protein>
    <submittedName>
        <fullName evidence="9">EamA-like transporter family</fullName>
    </submittedName>
</protein>
<dbReference type="PANTHER" id="PTHR42920">
    <property type="entry name" value="OS03G0707200 PROTEIN-RELATED"/>
    <property type="match status" value="1"/>
</dbReference>
<evidence type="ECO:0000313" key="10">
    <source>
        <dbReference type="Proteomes" id="UP001153069"/>
    </source>
</evidence>
<feature type="transmembrane region" description="Helical" evidence="7">
    <location>
        <begin position="247"/>
        <end position="267"/>
    </location>
</feature>
<gene>
    <name evidence="9" type="ORF">SEMRO_380_G130640.1</name>
</gene>
<name>A0A9N8DUG3_9STRA</name>
<evidence type="ECO:0000259" key="8">
    <source>
        <dbReference type="Pfam" id="PF00892"/>
    </source>
</evidence>
<feature type="transmembrane region" description="Helical" evidence="7">
    <location>
        <begin position="317"/>
        <end position="337"/>
    </location>
</feature>
<feature type="region of interest" description="Disordered" evidence="6">
    <location>
        <begin position="57"/>
        <end position="76"/>
    </location>
</feature>
<feature type="compositionally biased region" description="Low complexity" evidence="6">
    <location>
        <begin position="29"/>
        <end position="40"/>
    </location>
</feature>
<organism evidence="9 10">
    <name type="scientific">Seminavis robusta</name>
    <dbReference type="NCBI Taxonomy" id="568900"/>
    <lineage>
        <taxon>Eukaryota</taxon>
        <taxon>Sar</taxon>
        <taxon>Stramenopiles</taxon>
        <taxon>Ochrophyta</taxon>
        <taxon>Bacillariophyta</taxon>
        <taxon>Bacillariophyceae</taxon>
        <taxon>Bacillariophycidae</taxon>
        <taxon>Naviculales</taxon>
        <taxon>Naviculaceae</taxon>
        <taxon>Seminavis</taxon>
    </lineage>
</organism>
<dbReference type="InterPro" id="IPR051258">
    <property type="entry name" value="Diverse_Substrate_Transporter"/>
</dbReference>
<comment type="subcellular location">
    <subcellularLocation>
        <location evidence="1">Cell membrane</location>
        <topology evidence="1">Multi-pass membrane protein</topology>
    </subcellularLocation>
</comment>